<feature type="transmembrane region" description="Helical" evidence="8">
    <location>
        <begin position="226"/>
        <end position="248"/>
    </location>
</feature>
<keyword evidence="11" id="KW-1185">Reference proteome</keyword>
<evidence type="ECO:0000256" key="1">
    <source>
        <dbReference type="ARBA" id="ARBA00004651"/>
    </source>
</evidence>
<keyword evidence="6 8" id="KW-1133">Transmembrane helix</keyword>
<evidence type="ECO:0000256" key="2">
    <source>
        <dbReference type="ARBA" id="ARBA00007783"/>
    </source>
</evidence>
<dbReference type="PROSITE" id="PS51012">
    <property type="entry name" value="ABC_TM2"/>
    <property type="match status" value="1"/>
</dbReference>
<evidence type="ECO:0000313" key="11">
    <source>
        <dbReference type="Proteomes" id="UP001216253"/>
    </source>
</evidence>
<dbReference type="InterPro" id="IPR047817">
    <property type="entry name" value="ABC2_TM_bact-type"/>
</dbReference>
<keyword evidence="4" id="KW-1003">Cell membrane</keyword>
<evidence type="ECO:0000313" key="10">
    <source>
        <dbReference type="EMBL" id="MDE8652112.1"/>
    </source>
</evidence>
<feature type="domain" description="ABC transmembrane type-2" evidence="9">
    <location>
        <begin position="142"/>
        <end position="370"/>
    </location>
</feature>
<comment type="similarity">
    <text evidence="2">Belongs to the ABC-2 integral membrane protein family.</text>
</comment>
<dbReference type="RefSeq" id="WP_275228185.1">
    <property type="nucleotide sequence ID" value="NZ_JARESE010000028.1"/>
</dbReference>
<keyword evidence="3" id="KW-0813">Transport</keyword>
<feature type="transmembrane region" description="Helical" evidence="8">
    <location>
        <begin position="24"/>
        <end position="41"/>
    </location>
</feature>
<dbReference type="PANTHER" id="PTHR30294">
    <property type="entry name" value="MEMBRANE COMPONENT OF ABC TRANSPORTER YHHJ-RELATED"/>
    <property type="match status" value="1"/>
</dbReference>
<evidence type="ECO:0000256" key="8">
    <source>
        <dbReference type="SAM" id="Phobius"/>
    </source>
</evidence>
<protein>
    <submittedName>
        <fullName evidence="10">ABC transporter permease</fullName>
    </submittedName>
</protein>
<proteinExistence type="inferred from homology"/>
<dbReference type="Pfam" id="PF12698">
    <property type="entry name" value="ABC2_membrane_3"/>
    <property type="match status" value="1"/>
</dbReference>
<feature type="transmembrane region" description="Helical" evidence="8">
    <location>
        <begin position="345"/>
        <end position="365"/>
    </location>
</feature>
<comment type="subcellular location">
    <subcellularLocation>
        <location evidence="1">Cell membrane</location>
        <topology evidence="1">Multi-pass membrane protein</topology>
    </subcellularLocation>
</comment>
<gene>
    <name evidence="10" type="ORF">PYV00_10325</name>
</gene>
<organism evidence="10 11">
    <name type="scientific">Novosphingobium album</name>
    <name type="common">ex Liu et al. 2023</name>
    <dbReference type="NCBI Taxonomy" id="3031130"/>
    <lineage>
        <taxon>Bacteria</taxon>
        <taxon>Pseudomonadati</taxon>
        <taxon>Pseudomonadota</taxon>
        <taxon>Alphaproteobacteria</taxon>
        <taxon>Sphingomonadales</taxon>
        <taxon>Sphingomonadaceae</taxon>
        <taxon>Novosphingobium</taxon>
    </lineage>
</organism>
<dbReference type="PANTHER" id="PTHR30294:SF47">
    <property type="entry name" value="INNER MEMBRANE TRANSPORT PERMEASE YHHJ"/>
    <property type="match status" value="1"/>
</dbReference>
<keyword evidence="5 8" id="KW-0812">Transmembrane</keyword>
<dbReference type="Gene3D" id="3.40.1710.10">
    <property type="entry name" value="abc type-2 transporter like domain"/>
    <property type="match status" value="1"/>
</dbReference>
<reference evidence="10 11" key="1">
    <citation type="submission" date="2023-03" db="EMBL/GenBank/DDBJ databases">
        <title>NovoSphingobium album sp. nov. isolated from polycyclic aromatic hydrocarbons- and heavy-metal polluted soil.</title>
        <authorList>
            <person name="Liu Z."/>
            <person name="Wang K."/>
        </authorList>
    </citation>
    <scope>NUCLEOTIDE SEQUENCE [LARGE SCALE GENOMIC DNA]</scope>
    <source>
        <strain evidence="10 11">H3SJ31-1</strain>
    </source>
</reference>
<evidence type="ECO:0000256" key="7">
    <source>
        <dbReference type="ARBA" id="ARBA00023136"/>
    </source>
</evidence>
<dbReference type="InterPro" id="IPR013525">
    <property type="entry name" value="ABC2_TM"/>
</dbReference>
<dbReference type="Proteomes" id="UP001216253">
    <property type="component" value="Unassembled WGS sequence"/>
</dbReference>
<feature type="transmembrane region" description="Helical" evidence="8">
    <location>
        <begin position="260"/>
        <end position="281"/>
    </location>
</feature>
<dbReference type="EMBL" id="JARESE010000028">
    <property type="protein sequence ID" value="MDE8652112.1"/>
    <property type="molecule type" value="Genomic_DNA"/>
</dbReference>
<evidence type="ECO:0000256" key="4">
    <source>
        <dbReference type="ARBA" id="ARBA00022475"/>
    </source>
</evidence>
<evidence type="ECO:0000256" key="3">
    <source>
        <dbReference type="ARBA" id="ARBA00022448"/>
    </source>
</evidence>
<evidence type="ECO:0000259" key="9">
    <source>
        <dbReference type="PROSITE" id="PS51012"/>
    </source>
</evidence>
<accession>A0ABT5WPZ0</accession>
<evidence type="ECO:0000256" key="5">
    <source>
        <dbReference type="ARBA" id="ARBA00022692"/>
    </source>
</evidence>
<keyword evidence="7 8" id="KW-0472">Membrane</keyword>
<dbReference type="InterPro" id="IPR051449">
    <property type="entry name" value="ABC-2_transporter_component"/>
</dbReference>
<sequence>MRQTLSNIYRLGVKELWSLWRDPIMLVLIVFTFTFAVYSAASSMPETLHKAPIAVVDEDQSPLSQRIVSAFYPPHFMPPAMIAPAQIDPGMDAGVYTFVLHIPSGFQRDVLAGRPAEIQLNTDATRMTQAFTGSGYIQQIVLGEVSEFMSRHRGTAASPVTLETRARFNPTLDKSWFGSLSQIINQITMLSIILTGAALIREREHGTIEHLLVMPVTPFEIMASKIWAMGLVVLVASFLSLTFVVRWLLGVPIAGSLPLFFTGAALVLFATTSIGIFMATIARNMPQFGMLAVLVLLPLQMLSGGTTPRESMPRLVQDIMLAAPTTHFVELGQAILFRGAGIDVVWPQLIAVTAIGAVFFGIALARFRKTISSMA</sequence>
<feature type="transmembrane region" description="Helical" evidence="8">
    <location>
        <begin position="288"/>
        <end position="306"/>
    </location>
</feature>
<evidence type="ECO:0000256" key="6">
    <source>
        <dbReference type="ARBA" id="ARBA00022989"/>
    </source>
</evidence>
<comment type="caution">
    <text evidence="10">The sequence shown here is derived from an EMBL/GenBank/DDBJ whole genome shotgun (WGS) entry which is preliminary data.</text>
</comment>
<name>A0ABT5WPZ0_9SPHN</name>